<evidence type="ECO:0000313" key="2">
    <source>
        <dbReference type="EMBL" id="USQ12549.1"/>
    </source>
</evidence>
<evidence type="ECO:0000313" key="6">
    <source>
        <dbReference type="Proteomes" id="UP001057474"/>
    </source>
</evidence>
<keyword evidence="4" id="KW-0614">Plasmid</keyword>
<dbReference type="Proteomes" id="UP001057474">
    <property type="component" value="Chromosome"/>
</dbReference>
<dbReference type="EMBL" id="CP071527">
    <property type="protein sequence ID" value="USQ13811.1"/>
    <property type="molecule type" value="Genomic_DNA"/>
</dbReference>
<geneLocation type="plasmid" evidence="4 6">
    <name>pLlyPCM2298_1</name>
</geneLocation>
<feature type="region of interest" description="Disordered" evidence="1">
    <location>
        <begin position="302"/>
        <end position="345"/>
    </location>
</feature>
<feature type="compositionally biased region" description="Basic and acidic residues" evidence="1">
    <location>
        <begin position="302"/>
        <end position="316"/>
    </location>
</feature>
<accession>A0ABY4Y872</accession>
<feature type="compositionally biased region" description="Basic and acidic residues" evidence="1">
    <location>
        <begin position="326"/>
        <end position="335"/>
    </location>
</feature>
<geneLocation type="plasmid" evidence="5 6">
    <name>pLlyPCM2298_2</name>
</geneLocation>
<reference evidence="3" key="1">
    <citation type="submission" date="2021-03" db="EMBL/GenBank/DDBJ databases">
        <title>Legionella lytica PCM 2298.</title>
        <authorList>
            <person name="Koper P."/>
        </authorList>
    </citation>
    <scope>NUCLEOTIDE SEQUENCE</scope>
    <source>
        <strain evidence="3">PCM 2298</strain>
        <plasmid evidence="4">pLlyPCM2298_1</plasmid>
        <plasmid evidence="5">pLlyPCM2298_2</plasmid>
    </source>
</reference>
<evidence type="ECO:0000256" key="1">
    <source>
        <dbReference type="SAM" id="MobiDB-lite"/>
    </source>
</evidence>
<dbReference type="RefSeq" id="WP_252578688.1">
    <property type="nucleotide sequence ID" value="NZ_CP071527.1"/>
</dbReference>
<evidence type="ECO:0000313" key="3">
    <source>
        <dbReference type="EMBL" id="USQ13811.1"/>
    </source>
</evidence>
<evidence type="ECO:0000313" key="5">
    <source>
        <dbReference type="EMBL" id="USQ15612.1"/>
    </source>
</evidence>
<dbReference type="SUPFAM" id="SSF53474">
    <property type="entry name" value="alpha/beta-Hydrolases"/>
    <property type="match status" value="1"/>
</dbReference>
<name>A0ABY4Y872_9GAMM</name>
<protein>
    <submittedName>
        <fullName evidence="3">Esterase family protein</fullName>
    </submittedName>
</protein>
<dbReference type="Proteomes" id="UP001057474">
    <property type="component" value="Plasmid pLlyPCM2298_2"/>
</dbReference>
<proteinExistence type="predicted"/>
<organism evidence="3 6">
    <name type="scientific">Legionella lytica</name>
    <dbReference type="NCBI Taxonomy" id="96232"/>
    <lineage>
        <taxon>Bacteria</taxon>
        <taxon>Pseudomonadati</taxon>
        <taxon>Pseudomonadota</taxon>
        <taxon>Gammaproteobacteria</taxon>
        <taxon>Legionellales</taxon>
        <taxon>Legionellaceae</taxon>
        <taxon>Legionella</taxon>
    </lineage>
</organism>
<keyword evidence="6" id="KW-1185">Reference proteome</keyword>
<sequence>MPEPIAYIYRQARDSKGKINADALGSLIPKDTVEETMEGDRILYIHQPPSTETQPGVLILMDGEQEMRPGDSVKSTPAILDELCKKKQISPQVTVYIPAPEDRIGEYACNKEFADFLSNKLVPLLQEPPFGCSKRREQTTIGGTSFGGLAATHAALTNPETFGNVLSQSGAFWWNKDWKGFDKFEEWGKAAKTSILETTKQATAMAWLSKIPHKDGLPIKFYLSGGEIEEGKTPSLNGESFPGAITLNKGLSLQLAERGHIVKTEIKRGDHNYDSWQADKPTALRTLLPKPTPQLISEKEKTNQYRDHVREMRRPEPGYMAPTESSKAKEREKFSPLHTTPKPWK</sequence>
<dbReference type="Gene3D" id="3.40.50.1820">
    <property type="entry name" value="alpha/beta hydrolase"/>
    <property type="match status" value="1"/>
</dbReference>
<dbReference type="EMBL" id="CP071527">
    <property type="protein sequence ID" value="USQ12549.1"/>
    <property type="molecule type" value="Genomic_DNA"/>
</dbReference>
<dbReference type="InterPro" id="IPR000801">
    <property type="entry name" value="Esterase-like"/>
</dbReference>
<dbReference type="InterPro" id="IPR029058">
    <property type="entry name" value="AB_hydrolase_fold"/>
</dbReference>
<dbReference type="Pfam" id="PF00756">
    <property type="entry name" value="Esterase"/>
    <property type="match status" value="1"/>
</dbReference>
<dbReference type="EMBL" id="CP071529">
    <property type="protein sequence ID" value="USQ15612.1"/>
    <property type="molecule type" value="Genomic_DNA"/>
</dbReference>
<dbReference type="Proteomes" id="UP001057474">
    <property type="component" value="Plasmid pLlyPCM2298_1"/>
</dbReference>
<dbReference type="EMBL" id="CP071528">
    <property type="protein sequence ID" value="USQ15235.1"/>
    <property type="molecule type" value="Genomic_DNA"/>
</dbReference>
<gene>
    <name evidence="3" type="ORF">J2N86_00225</name>
    <name evidence="2" type="ORF">J2N86_07380</name>
    <name evidence="4" type="ORF">J2N86_14820</name>
    <name evidence="5" type="ORF">J2N86_15820</name>
</gene>
<dbReference type="PANTHER" id="PTHR48098">
    <property type="entry name" value="ENTEROCHELIN ESTERASE-RELATED"/>
    <property type="match status" value="1"/>
</dbReference>
<dbReference type="InterPro" id="IPR050583">
    <property type="entry name" value="Mycobacterial_A85_antigen"/>
</dbReference>
<evidence type="ECO:0000313" key="4">
    <source>
        <dbReference type="EMBL" id="USQ15235.1"/>
    </source>
</evidence>
<dbReference type="PANTHER" id="PTHR48098:SF3">
    <property type="entry name" value="IRON(III) ENTEROBACTIN ESTERASE"/>
    <property type="match status" value="1"/>
</dbReference>